<feature type="compositionally biased region" description="Basic and acidic residues" evidence="7">
    <location>
        <begin position="741"/>
        <end position="751"/>
    </location>
</feature>
<dbReference type="PANTHER" id="PTHR45677">
    <property type="entry name" value="GLUTAMATE DECARBOXYLASE-RELATED"/>
    <property type="match status" value="1"/>
</dbReference>
<dbReference type="GO" id="GO:0030170">
    <property type="term" value="F:pyridoxal phosphate binding"/>
    <property type="evidence" value="ECO:0007669"/>
    <property type="project" value="InterPro"/>
</dbReference>
<keyword evidence="3" id="KW-0210">Decarboxylase</keyword>
<comment type="similarity">
    <text evidence="2">Belongs to the group II decarboxylase family.</text>
</comment>
<dbReference type="InterPro" id="IPR015421">
    <property type="entry name" value="PyrdxlP-dep_Trfase_major"/>
</dbReference>
<feature type="compositionally biased region" description="Acidic residues" evidence="7">
    <location>
        <begin position="578"/>
        <end position="608"/>
    </location>
</feature>
<name>A0A4E9E846_GIBZA</name>
<evidence type="ECO:0000256" key="7">
    <source>
        <dbReference type="SAM" id="MobiDB-lite"/>
    </source>
</evidence>
<feature type="compositionally biased region" description="Basic residues" evidence="7">
    <location>
        <begin position="887"/>
        <end position="896"/>
    </location>
</feature>
<feature type="compositionally biased region" description="Basic and acidic residues" evidence="7">
    <location>
        <begin position="897"/>
        <end position="931"/>
    </location>
</feature>
<feature type="compositionally biased region" description="Basic and acidic residues" evidence="7">
    <location>
        <begin position="547"/>
        <end position="574"/>
    </location>
</feature>
<dbReference type="GO" id="GO:0005737">
    <property type="term" value="C:cytoplasm"/>
    <property type="evidence" value="ECO:0007669"/>
    <property type="project" value="TreeGrafter"/>
</dbReference>
<dbReference type="PANTHER" id="PTHR45677:SF8">
    <property type="entry name" value="CYSTEINE SULFINIC ACID DECARBOXYLASE"/>
    <property type="match status" value="1"/>
</dbReference>
<dbReference type="Gene3D" id="3.40.640.10">
    <property type="entry name" value="Type I PLP-dependent aspartate aminotransferase-like (Major domain)"/>
    <property type="match status" value="1"/>
</dbReference>
<evidence type="ECO:0000256" key="4">
    <source>
        <dbReference type="ARBA" id="ARBA00022898"/>
    </source>
</evidence>
<dbReference type="SUPFAM" id="SSF53383">
    <property type="entry name" value="PLP-dependent transferases"/>
    <property type="match status" value="1"/>
</dbReference>
<feature type="domain" description="Micro-fibrillar-associated protein 1 C-terminal" evidence="8">
    <location>
        <begin position="605"/>
        <end position="825"/>
    </location>
</feature>
<accession>A0A4E9E846</accession>
<dbReference type="AlphaFoldDB" id="A0A4E9E846"/>
<feature type="compositionally biased region" description="Acidic residues" evidence="7">
    <location>
        <begin position="676"/>
        <end position="692"/>
    </location>
</feature>
<evidence type="ECO:0000256" key="1">
    <source>
        <dbReference type="ARBA" id="ARBA00001933"/>
    </source>
</evidence>
<dbReference type="Gene3D" id="3.90.1150.170">
    <property type="match status" value="1"/>
</dbReference>
<dbReference type="GO" id="GO:0019752">
    <property type="term" value="P:carboxylic acid metabolic process"/>
    <property type="evidence" value="ECO:0007669"/>
    <property type="project" value="InterPro"/>
</dbReference>
<evidence type="ECO:0000256" key="3">
    <source>
        <dbReference type="ARBA" id="ARBA00022793"/>
    </source>
</evidence>
<dbReference type="Proteomes" id="UP000746612">
    <property type="component" value="Unassembled WGS sequence"/>
</dbReference>
<dbReference type="InterPro" id="IPR015424">
    <property type="entry name" value="PyrdxlP-dep_Trfase"/>
</dbReference>
<evidence type="ECO:0000256" key="2">
    <source>
        <dbReference type="ARBA" id="ARBA00009533"/>
    </source>
</evidence>
<feature type="compositionally biased region" description="Acidic residues" evidence="7">
    <location>
        <begin position="510"/>
        <end position="523"/>
    </location>
</feature>
<dbReference type="EMBL" id="CAAKMV010000128">
    <property type="protein sequence ID" value="VIO57206.1"/>
    <property type="molecule type" value="Genomic_DNA"/>
</dbReference>
<keyword evidence="5" id="KW-0456">Lyase</keyword>
<dbReference type="EMBL" id="CAJPIJ010000164">
    <property type="protein sequence ID" value="CAG2000082.1"/>
    <property type="molecule type" value="Genomic_DNA"/>
</dbReference>
<organism evidence="10">
    <name type="scientific">Gibberella zeae</name>
    <name type="common">Wheat head blight fungus</name>
    <name type="synonym">Fusarium graminearum</name>
    <dbReference type="NCBI Taxonomy" id="5518"/>
    <lineage>
        <taxon>Eukaryota</taxon>
        <taxon>Fungi</taxon>
        <taxon>Dikarya</taxon>
        <taxon>Ascomycota</taxon>
        <taxon>Pezizomycotina</taxon>
        <taxon>Sordariomycetes</taxon>
        <taxon>Hypocreomycetidae</taxon>
        <taxon>Hypocreales</taxon>
        <taxon>Nectriaceae</taxon>
        <taxon>Fusarium</taxon>
    </lineage>
</organism>
<proteinExistence type="inferred from homology"/>
<sequence length="931" mass="104152">MTVTNGRNGNPSMTTTTLHRAEEVDDLIDAVRGLIVPYIKAADDAAADRATGDITPDSSGVKDNVLVDFQKPEQLAQRLKFSLPNQGQGKDGLLDIIQQVLKNSVNTWDQGFLDKLYASTNALHVFQVSPALTIIEKTTAKTLAHLFGFTGARAGGISCQGGSSSNLTSLVVARNTLFPECRTEGNGKHDFVVFTSAHGHYSVEKSAMICGMGSNSVWPVPVNEVGCMKPDALRELVLKAKSEGKTPLYVNSTAGTTVMGSYEPFEEISKICKEFGLWMHIDASWGGPAIFSSKHKHKLNGAHLADSLTVNPHKMMNVPVTCSFLLGPDMGIFNKANSTAAGYLFHTNDGGDFWDLADLTLQCGRRGDSLKLALAWIYYGAAGFEKQIDHAFEQAAYLANLIKQSDNFVLVSQDPPPCLQICFYNAPGGTLSEDKEENTLRTKTMVEKIILRGYMVDYAPGPKGSFFRVVVNCQTLKGTVEGLVKGLEEVGPNPTKPARYRAGKPTGVESDSDSDASENEEPTEPALPPPPKAASAGKISSGNLGKVDLDARRKEAQAVEERRIAKEKAERLTVEEGFVTEEEEESEEEEEDDDDEEESESEEESSEDEAPRRKMMQLKFVPKNKRGNGKDPEQEAEEARQAEEEARKKAADELVEEQIKKDLAARAAGKTHWVDDDAEASDVDTTDGLDPEAEEAAWRVRELKRLKRARAVIEEREKELAEVERRRNLTEEERQAEDEEFLAKQKEEKEGKGTMAFKQRYLHKGAFYQEEMKEAGLDKRDIMGSRIQDDVRNREALPEYLQLRDMSKLGRKGGTKYKDMRTEDTGRWGDIGDGRKRGGGRYEDDERFRPDDDRFRRDERSAGGANAIPLGDRKRDDRRQRDDGHSRPRSRSRSRSPRRDTDRDDYRRRKRSTSRDDERYDSDKRRRVDDR</sequence>
<feature type="region of interest" description="Disordered" evidence="7">
    <location>
        <begin position="791"/>
        <end position="931"/>
    </location>
</feature>
<evidence type="ECO:0000259" key="8">
    <source>
        <dbReference type="Pfam" id="PF06991"/>
    </source>
</evidence>
<feature type="compositionally biased region" description="Basic and acidic residues" evidence="7">
    <location>
        <begin position="816"/>
        <end position="861"/>
    </location>
</feature>
<keyword evidence="4 6" id="KW-0663">Pyridoxal phosphate</keyword>
<gene>
    <name evidence="10" type="ORF">FUG_LOCUS244962</name>
    <name evidence="9" type="ORF">MDCFG202_LOCUS457108</name>
</gene>
<feature type="region of interest" description="Disordered" evidence="7">
    <location>
        <begin position="487"/>
        <end position="692"/>
    </location>
</feature>
<dbReference type="Pfam" id="PF00282">
    <property type="entry name" value="Pyridoxal_deC"/>
    <property type="match status" value="1"/>
</dbReference>
<reference evidence="10" key="1">
    <citation type="submission" date="2019-04" db="EMBL/GenBank/DDBJ databases">
        <authorList>
            <person name="Melise S."/>
            <person name="Noan J."/>
            <person name="Okalmin O."/>
        </authorList>
    </citation>
    <scope>NUCLEOTIDE SEQUENCE</scope>
    <source>
        <strain evidence="10">FN9</strain>
    </source>
</reference>
<dbReference type="Pfam" id="PF06991">
    <property type="entry name" value="MFAP1"/>
    <property type="match status" value="1"/>
</dbReference>
<evidence type="ECO:0000313" key="10">
    <source>
        <dbReference type="EMBL" id="VIO57206.1"/>
    </source>
</evidence>
<dbReference type="InterPro" id="IPR009730">
    <property type="entry name" value="MFAP1_C"/>
</dbReference>
<feature type="modified residue" description="N6-(pyridoxal phosphate)lysine" evidence="6">
    <location>
        <position position="314"/>
    </location>
</feature>
<evidence type="ECO:0000256" key="5">
    <source>
        <dbReference type="ARBA" id="ARBA00023239"/>
    </source>
</evidence>
<feature type="compositionally biased region" description="Basic and acidic residues" evidence="7">
    <location>
        <begin position="871"/>
        <end position="886"/>
    </location>
</feature>
<comment type="cofactor">
    <cofactor evidence="1 6">
        <name>pyridoxal 5'-phosphate</name>
        <dbReference type="ChEBI" id="CHEBI:597326"/>
    </cofactor>
</comment>
<dbReference type="GO" id="GO:0016831">
    <property type="term" value="F:carboxy-lyase activity"/>
    <property type="evidence" value="ECO:0007669"/>
    <property type="project" value="UniProtKB-KW"/>
</dbReference>
<feature type="region of interest" description="Disordered" evidence="7">
    <location>
        <begin position="717"/>
        <end position="751"/>
    </location>
</feature>
<feature type="compositionally biased region" description="Basic and acidic residues" evidence="7">
    <location>
        <begin position="717"/>
        <end position="733"/>
    </location>
</feature>
<evidence type="ECO:0000256" key="6">
    <source>
        <dbReference type="PIRSR" id="PIRSR602129-50"/>
    </source>
</evidence>
<protein>
    <recommendedName>
        <fullName evidence="8">Micro-fibrillar-associated protein 1 C-terminal domain-containing protein</fullName>
    </recommendedName>
</protein>
<dbReference type="InterPro" id="IPR002129">
    <property type="entry name" value="PyrdxlP-dep_de-COase"/>
</dbReference>
<feature type="compositionally biased region" description="Basic and acidic residues" evidence="7">
    <location>
        <begin position="628"/>
        <end position="664"/>
    </location>
</feature>
<evidence type="ECO:0000313" key="9">
    <source>
        <dbReference type="EMBL" id="CAG2000082.1"/>
    </source>
</evidence>
<reference evidence="9" key="2">
    <citation type="submission" date="2021-03" db="EMBL/GenBank/DDBJ databases">
        <authorList>
            <person name="Alouane T."/>
            <person name="Langin T."/>
            <person name="Bonhomme L."/>
        </authorList>
    </citation>
    <scope>NUCLEOTIDE SEQUENCE</scope>
    <source>
        <strain evidence="9">MDC_Fg202</strain>
    </source>
</reference>